<evidence type="ECO:0000256" key="1">
    <source>
        <dbReference type="ARBA" id="ARBA00004752"/>
    </source>
</evidence>
<feature type="domain" description="Mur ligase central" evidence="16">
    <location>
        <begin position="108"/>
        <end position="300"/>
    </location>
</feature>
<dbReference type="RefSeq" id="WP_094206406.1">
    <property type="nucleotide sequence ID" value="NZ_NDYC01000044.1"/>
</dbReference>
<sequence length="478" mass="54027">MKLTEILENIDYIDYTKNNDDEITNVTNDSRKIEKGGVFVAISGMEFDGHKFIDKAIENGANTIVVTQDTQKIEGINYIKVEDARIALAQISNVVCDFPSKKLRVIGVTGTNGKTTTASMISHILENLNSQCTNIGTNGTFIAKEKYETPNTTPEICEIDKILKLSVDKKIDNAVVECSSHGLYLHRLDGIEFDVAVFNNLSIEHMDFHKNMENYFDAKMILFENAKKKIVNVDDEYGRKAKGRFEEAYTFSLENESDFKAENVELIDGKMHFELKNVKFVLNRFAMFDVYNAVAAIAAVNLLGYEMEDIAKALESFTGVEARFEFVKNDLEINIVIDFAHTPKAFENIYKSVPNDKRKIAVYGMSGDRTREIRHEVGKISAENNVFSIVTTDDPKFDTYENIADDIVSGIEEENGEYVRIKDRKSAIKHAIEIANEGDFVLLLGKGQENFIKLKGNEKTPYSEKETVNEVLDELKNK</sequence>
<dbReference type="Pfam" id="PF01225">
    <property type="entry name" value="Mur_ligase"/>
    <property type="match status" value="1"/>
</dbReference>
<comment type="function">
    <text evidence="12">Catalyzes the addition of an amino acid to the nucleotide precursor UDP-N-acetylmuramoyl-L-alanyl-D-glutamate (UMAG) in the biosynthesis of bacterial cell-wall peptidoglycan.</text>
</comment>
<evidence type="ECO:0000256" key="6">
    <source>
        <dbReference type="ARBA" id="ARBA00022741"/>
    </source>
</evidence>
<dbReference type="InterPro" id="IPR000713">
    <property type="entry name" value="Mur_ligase_N"/>
</dbReference>
<feature type="binding site" evidence="12">
    <location>
        <position position="179"/>
    </location>
    <ligand>
        <name>UDP-N-acetyl-alpha-D-muramoyl-L-alanyl-D-glutamate</name>
        <dbReference type="ChEBI" id="CHEBI:83900"/>
    </ligand>
</feature>
<keyword evidence="7 12" id="KW-0067">ATP-binding</keyword>
<protein>
    <recommendedName>
        <fullName evidence="12">UDP-N-acetylmuramyl-tripeptide synthetase</fullName>
        <ecNumber evidence="12">6.3.2.-</ecNumber>
    </recommendedName>
    <alternativeName>
        <fullName evidence="12">UDP-MurNAc-tripeptide synthetase</fullName>
    </alternativeName>
</protein>
<evidence type="ECO:0000256" key="2">
    <source>
        <dbReference type="ARBA" id="ARBA00005898"/>
    </source>
</evidence>
<feature type="binding site" evidence="12">
    <location>
        <position position="30"/>
    </location>
    <ligand>
        <name>UDP-N-acetyl-alpha-D-muramoyl-L-alanyl-D-glutamate</name>
        <dbReference type="ChEBI" id="CHEBI:83900"/>
    </ligand>
</feature>
<feature type="binding site" evidence="12">
    <location>
        <begin position="110"/>
        <end position="116"/>
    </location>
    <ligand>
        <name>ATP</name>
        <dbReference type="ChEBI" id="CHEBI:30616"/>
    </ligand>
</feature>
<comment type="pathway">
    <text evidence="1 12 13">Cell wall biogenesis; peptidoglycan biosynthesis.</text>
</comment>
<dbReference type="EC" id="6.3.2.-" evidence="12"/>
<dbReference type="EMBL" id="NDYC01000044">
    <property type="protein sequence ID" value="OXZ26513.1"/>
    <property type="molecule type" value="Genomic_DNA"/>
</dbReference>
<proteinExistence type="inferred from homology"/>
<dbReference type="GO" id="GO:0005737">
    <property type="term" value="C:cytoplasm"/>
    <property type="evidence" value="ECO:0007669"/>
    <property type="project" value="UniProtKB-SubCell"/>
</dbReference>
<evidence type="ECO:0000256" key="11">
    <source>
        <dbReference type="ARBA" id="ARBA00023316"/>
    </source>
</evidence>
<dbReference type="GO" id="GO:0071555">
    <property type="term" value="P:cell wall organization"/>
    <property type="evidence" value="ECO:0007669"/>
    <property type="project" value="UniProtKB-KW"/>
</dbReference>
<keyword evidence="10 12" id="KW-0131">Cell cycle</keyword>
<accession>A0A233V2E8</accession>
<comment type="caution">
    <text evidence="12">Lacks conserved residue(s) required for the propagation of feature annotation.</text>
</comment>
<comment type="caution">
    <text evidence="17">The sequence shown here is derived from an EMBL/GenBank/DDBJ whole genome shotgun (WGS) entry which is preliminary data.</text>
</comment>
<dbReference type="PANTHER" id="PTHR23135">
    <property type="entry name" value="MUR LIGASE FAMILY MEMBER"/>
    <property type="match status" value="1"/>
</dbReference>
<keyword evidence="6 12" id="KW-0547">Nucleotide-binding</keyword>
<evidence type="ECO:0000256" key="5">
    <source>
        <dbReference type="ARBA" id="ARBA00022618"/>
    </source>
</evidence>
<keyword evidence="12" id="KW-0460">Magnesium</keyword>
<keyword evidence="4 12" id="KW-0436">Ligase</keyword>
<dbReference type="PROSITE" id="PS01011">
    <property type="entry name" value="FOLYLPOLYGLU_SYNT_1"/>
    <property type="match status" value="1"/>
</dbReference>
<dbReference type="AlphaFoldDB" id="A0A233V2E8"/>
<evidence type="ECO:0000259" key="14">
    <source>
        <dbReference type="Pfam" id="PF01225"/>
    </source>
</evidence>
<feature type="domain" description="Mur ligase C-terminal" evidence="15">
    <location>
        <begin position="323"/>
        <end position="447"/>
    </location>
</feature>
<dbReference type="GO" id="GO:0005524">
    <property type="term" value="F:ATP binding"/>
    <property type="evidence" value="ECO:0007669"/>
    <property type="project" value="UniProtKB-UniRule"/>
</dbReference>
<dbReference type="NCBIfam" id="TIGR01085">
    <property type="entry name" value="murE"/>
    <property type="match status" value="1"/>
</dbReference>
<dbReference type="Pfam" id="PF02875">
    <property type="entry name" value="Mur_ligase_C"/>
    <property type="match status" value="1"/>
</dbReference>
<dbReference type="HAMAP" id="MF_00208">
    <property type="entry name" value="MurE"/>
    <property type="match status" value="1"/>
</dbReference>
<evidence type="ECO:0000313" key="18">
    <source>
        <dbReference type="Proteomes" id="UP000215413"/>
    </source>
</evidence>
<comment type="subcellular location">
    <subcellularLocation>
        <location evidence="12 13">Cytoplasm</location>
    </subcellularLocation>
</comment>
<dbReference type="Gene3D" id="3.40.1390.10">
    <property type="entry name" value="MurE/MurF, N-terminal domain"/>
    <property type="match status" value="1"/>
</dbReference>
<dbReference type="InterPro" id="IPR036565">
    <property type="entry name" value="Mur-like_cat_sf"/>
</dbReference>
<dbReference type="GO" id="GO:0000287">
    <property type="term" value="F:magnesium ion binding"/>
    <property type="evidence" value="ECO:0007669"/>
    <property type="project" value="UniProtKB-UniRule"/>
</dbReference>
<dbReference type="InterPro" id="IPR036615">
    <property type="entry name" value="Mur_ligase_C_dom_sf"/>
</dbReference>
<evidence type="ECO:0000259" key="16">
    <source>
        <dbReference type="Pfam" id="PF08245"/>
    </source>
</evidence>
<reference evidence="18" key="1">
    <citation type="submission" date="2017-04" db="EMBL/GenBank/DDBJ databases">
        <title>Finegoldia magna isolated from orthopedic joint implant-associated infections.</title>
        <authorList>
            <person name="Bjorklund S."/>
            <person name="Bruggemann H."/>
            <person name="Jensen A."/>
            <person name="Hellmark B."/>
            <person name="Soderquist B."/>
        </authorList>
    </citation>
    <scope>NUCLEOTIDE SEQUENCE [LARGE SCALE GENOMIC DNA]</scope>
    <source>
        <strain evidence="18">CCUG 54800</strain>
    </source>
</reference>
<dbReference type="SUPFAM" id="SSF63418">
    <property type="entry name" value="MurE/MurF N-terminal domain"/>
    <property type="match status" value="1"/>
</dbReference>
<evidence type="ECO:0000256" key="10">
    <source>
        <dbReference type="ARBA" id="ARBA00023306"/>
    </source>
</evidence>
<feature type="modified residue" description="N6-carboxylysine" evidence="12">
    <location>
        <position position="219"/>
    </location>
</feature>
<evidence type="ECO:0000256" key="7">
    <source>
        <dbReference type="ARBA" id="ARBA00022840"/>
    </source>
</evidence>
<dbReference type="UniPathway" id="UPA00219"/>
<evidence type="ECO:0000256" key="3">
    <source>
        <dbReference type="ARBA" id="ARBA00022490"/>
    </source>
</evidence>
<organism evidence="17 18">
    <name type="scientific">Finegoldia magna</name>
    <name type="common">Peptostreptococcus magnus</name>
    <dbReference type="NCBI Taxonomy" id="1260"/>
    <lineage>
        <taxon>Bacteria</taxon>
        <taxon>Bacillati</taxon>
        <taxon>Bacillota</taxon>
        <taxon>Tissierellia</taxon>
        <taxon>Tissierellales</taxon>
        <taxon>Peptoniphilaceae</taxon>
        <taxon>Finegoldia</taxon>
    </lineage>
</organism>
<name>A0A233V2E8_FINMA</name>
<comment type="cofactor">
    <cofactor evidence="12">
        <name>Mg(2+)</name>
        <dbReference type="ChEBI" id="CHEBI:18420"/>
    </cofactor>
</comment>
<dbReference type="GO" id="GO:0008360">
    <property type="term" value="P:regulation of cell shape"/>
    <property type="evidence" value="ECO:0007669"/>
    <property type="project" value="UniProtKB-KW"/>
</dbReference>
<comment type="similarity">
    <text evidence="2 12">Belongs to the MurCDEF family. MurE subfamily.</text>
</comment>
<dbReference type="Gene3D" id="3.40.1190.10">
    <property type="entry name" value="Mur-like, catalytic domain"/>
    <property type="match status" value="1"/>
</dbReference>
<dbReference type="InterPro" id="IPR004101">
    <property type="entry name" value="Mur_ligase_C"/>
</dbReference>
<evidence type="ECO:0000313" key="17">
    <source>
        <dbReference type="EMBL" id="OXZ26513.1"/>
    </source>
</evidence>
<feature type="binding site" evidence="12">
    <location>
        <position position="151"/>
    </location>
    <ligand>
        <name>UDP-N-acetyl-alpha-D-muramoyl-L-alanyl-D-glutamate</name>
        <dbReference type="ChEBI" id="CHEBI:83900"/>
    </ligand>
</feature>
<keyword evidence="5 12" id="KW-0132">Cell division</keyword>
<dbReference type="InterPro" id="IPR035911">
    <property type="entry name" value="MurE/MurF_N"/>
</dbReference>
<evidence type="ECO:0000256" key="8">
    <source>
        <dbReference type="ARBA" id="ARBA00022960"/>
    </source>
</evidence>
<evidence type="ECO:0000256" key="13">
    <source>
        <dbReference type="RuleBase" id="RU004135"/>
    </source>
</evidence>
<evidence type="ECO:0000256" key="12">
    <source>
        <dbReference type="HAMAP-Rule" id="MF_00208"/>
    </source>
</evidence>
<dbReference type="Proteomes" id="UP000215413">
    <property type="component" value="Unassembled WGS sequence"/>
</dbReference>
<dbReference type="NCBIfam" id="NF001126">
    <property type="entry name" value="PRK00139.1-4"/>
    <property type="match status" value="1"/>
</dbReference>
<dbReference type="SUPFAM" id="SSF53623">
    <property type="entry name" value="MurD-like peptide ligases, catalytic domain"/>
    <property type="match status" value="1"/>
</dbReference>
<comment type="PTM">
    <text evidence="12">Carboxylation is probably crucial for Mg(2+) binding and, consequently, for the gamma-phosphate positioning of ATP.</text>
</comment>
<keyword evidence="11 12" id="KW-0961">Cell wall biogenesis/degradation</keyword>
<keyword evidence="8 12" id="KW-0133">Cell shape</keyword>
<dbReference type="GO" id="GO:0004326">
    <property type="term" value="F:tetrahydrofolylpolyglutamate synthase activity"/>
    <property type="evidence" value="ECO:0007669"/>
    <property type="project" value="InterPro"/>
</dbReference>
<dbReference type="InterPro" id="IPR013221">
    <property type="entry name" value="Mur_ligase_cen"/>
</dbReference>
<evidence type="ECO:0000256" key="9">
    <source>
        <dbReference type="ARBA" id="ARBA00022984"/>
    </source>
</evidence>
<feature type="domain" description="Mur ligase N-terminal catalytic" evidence="14">
    <location>
        <begin position="22"/>
        <end position="92"/>
    </location>
</feature>
<dbReference type="InterPro" id="IPR005761">
    <property type="entry name" value="UDP-N-AcMur-Glu-dNH2Pim_ligase"/>
</dbReference>
<dbReference type="Pfam" id="PF08245">
    <property type="entry name" value="Mur_ligase_M"/>
    <property type="match status" value="1"/>
</dbReference>
<dbReference type="GO" id="GO:0009252">
    <property type="term" value="P:peptidoglycan biosynthetic process"/>
    <property type="evidence" value="ECO:0007669"/>
    <property type="project" value="UniProtKB-UniRule"/>
</dbReference>
<evidence type="ECO:0000256" key="4">
    <source>
        <dbReference type="ARBA" id="ARBA00022598"/>
    </source>
</evidence>
<dbReference type="InterPro" id="IPR018109">
    <property type="entry name" value="Folylpolyglutamate_synth_CS"/>
</dbReference>
<feature type="binding site" evidence="12">
    <location>
        <position position="187"/>
    </location>
    <ligand>
        <name>UDP-N-acetyl-alpha-D-muramoyl-L-alanyl-D-glutamate</name>
        <dbReference type="ChEBI" id="CHEBI:83900"/>
    </ligand>
</feature>
<feature type="binding site" evidence="12">
    <location>
        <begin position="152"/>
        <end position="153"/>
    </location>
    <ligand>
        <name>UDP-N-acetyl-alpha-D-muramoyl-L-alanyl-D-glutamate</name>
        <dbReference type="ChEBI" id="CHEBI:83900"/>
    </ligand>
</feature>
<evidence type="ECO:0000259" key="15">
    <source>
        <dbReference type="Pfam" id="PF02875"/>
    </source>
</evidence>
<keyword evidence="3 12" id="KW-0963">Cytoplasm</keyword>
<gene>
    <name evidence="12" type="primary">murE</name>
    <name evidence="17" type="ORF">B9N49_08895</name>
</gene>
<dbReference type="GO" id="GO:0051301">
    <property type="term" value="P:cell division"/>
    <property type="evidence" value="ECO:0007669"/>
    <property type="project" value="UniProtKB-KW"/>
</dbReference>
<dbReference type="PANTHER" id="PTHR23135:SF4">
    <property type="entry name" value="UDP-N-ACETYLMURAMOYL-L-ALANYL-D-GLUTAMATE--2,6-DIAMINOPIMELATE LIGASE MURE HOMOLOG, CHLOROPLASTIC"/>
    <property type="match status" value="1"/>
</dbReference>
<dbReference type="Gene3D" id="3.90.190.20">
    <property type="entry name" value="Mur ligase, C-terminal domain"/>
    <property type="match status" value="1"/>
</dbReference>
<dbReference type="SUPFAM" id="SSF53244">
    <property type="entry name" value="MurD-like peptide ligases, peptide-binding domain"/>
    <property type="match status" value="1"/>
</dbReference>
<keyword evidence="9 12" id="KW-0573">Peptidoglycan synthesis</keyword>